<protein>
    <submittedName>
        <fullName evidence="1">Uncharacterized protein</fullName>
    </submittedName>
</protein>
<evidence type="ECO:0000313" key="1">
    <source>
        <dbReference type="EMBL" id="KAI9910370.1"/>
    </source>
</evidence>
<proteinExistence type="predicted"/>
<dbReference type="Proteomes" id="UP001163321">
    <property type="component" value="Chromosome 6"/>
</dbReference>
<comment type="caution">
    <text evidence="1">The sequence shown here is derived from an EMBL/GenBank/DDBJ whole genome shotgun (WGS) entry which is preliminary data.</text>
</comment>
<organism evidence="1 2">
    <name type="scientific">Peronosclerospora sorghi</name>
    <dbReference type="NCBI Taxonomy" id="230839"/>
    <lineage>
        <taxon>Eukaryota</taxon>
        <taxon>Sar</taxon>
        <taxon>Stramenopiles</taxon>
        <taxon>Oomycota</taxon>
        <taxon>Peronosporomycetes</taxon>
        <taxon>Peronosporales</taxon>
        <taxon>Peronosporaceae</taxon>
        <taxon>Peronosclerospora</taxon>
    </lineage>
</organism>
<keyword evidence="2" id="KW-1185">Reference proteome</keyword>
<accession>A0ACC0VWS5</accession>
<reference evidence="1 2" key="1">
    <citation type="journal article" date="2022" name="bioRxiv">
        <title>The genome of the oomycete Peronosclerospora sorghi, a cosmopolitan pathogen of maize and sorghum, is inflated with dispersed pseudogenes.</title>
        <authorList>
            <person name="Fletcher K."/>
            <person name="Martin F."/>
            <person name="Isakeit T."/>
            <person name="Cavanaugh K."/>
            <person name="Magill C."/>
            <person name="Michelmore R."/>
        </authorList>
    </citation>
    <scope>NUCLEOTIDE SEQUENCE [LARGE SCALE GENOMIC DNA]</scope>
    <source>
        <strain evidence="1">P6</strain>
    </source>
</reference>
<sequence>MWSGRWGHESNRSKETARQIRRSSSTWDVKASWCQIMVLDSLYGVAATNDTLPAIVKAVDGRAEVYLDGAVRRGTDVFKALALSTRAVFLGRPILFGLAHSGEDGVAKVLRILNNEMKHAMLVSGTAHLLTLALRMSVVACHHYHRHYERRINLHGIPLQRPCRINSPRDRCVLLSVLHPNQRTRNQSGIIVPVTPSRGFHHSSTVERDYMTIHPAKRTSNNPMGHRFTSLNVSVFHGY</sequence>
<gene>
    <name evidence="1" type="ORF">PsorP6_009957</name>
</gene>
<dbReference type="EMBL" id="CM047585">
    <property type="protein sequence ID" value="KAI9910370.1"/>
    <property type="molecule type" value="Genomic_DNA"/>
</dbReference>
<name>A0ACC0VWS5_9STRA</name>
<evidence type="ECO:0000313" key="2">
    <source>
        <dbReference type="Proteomes" id="UP001163321"/>
    </source>
</evidence>